<sequence>MASSEIVQHTDDVSPSLASAPTATSSSSGDEDNEHQEHLSAEISAYNALVADGGRPSHPLRLLKTVVQEPGSFRNILAFWQDRPDDYTSELEAYLGQRRGFEFPSSFRTASGGLGENPSRQGELAAWIEYLYYEYRKLEKYEDRMDKHEQQYSEAWETLISSGVLRPSEGRTEEAMICDPTSIQVASRMYERRRVEETINRETGPRAARGRWSRSPANRRHLADRDRRLARAKRKLELLEKRAECISIVRIRQAEERYNRSALSTEVAAKRLVHRLLLPSPAP</sequence>
<organism evidence="3 4">
    <name type="scientific">Zalerion maritima</name>
    <dbReference type="NCBI Taxonomy" id="339359"/>
    <lineage>
        <taxon>Eukaryota</taxon>
        <taxon>Fungi</taxon>
        <taxon>Dikarya</taxon>
        <taxon>Ascomycota</taxon>
        <taxon>Pezizomycotina</taxon>
        <taxon>Sordariomycetes</taxon>
        <taxon>Lulworthiomycetidae</taxon>
        <taxon>Lulworthiales</taxon>
        <taxon>Lulworthiaceae</taxon>
        <taxon>Zalerion</taxon>
    </lineage>
</organism>
<proteinExistence type="predicted"/>
<feature type="compositionally biased region" description="Low complexity" evidence="2">
    <location>
        <begin position="14"/>
        <end position="28"/>
    </location>
</feature>
<dbReference type="Proteomes" id="UP001201980">
    <property type="component" value="Unassembled WGS sequence"/>
</dbReference>
<protein>
    <submittedName>
        <fullName evidence="3">Uncharacterized protein</fullName>
    </submittedName>
</protein>
<dbReference type="AlphaFoldDB" id="A0AAD5WSA8"/>
<name>A0AAD5WSA8_9PEZI</name>
<evidence type="ECO:0000256" key="2">
    <source>
        <dbReference type="SAM" id="MobiDB-lite"/>
    </source>
</evidence>
<evidence type="ECO:0000313" key="3">
    <source>
        <dbReference type="EMBL" id="KAJ2900037.1"/>
    </source>
</evidence>
<evidence type="ECO:0000256" key="1">
    <source>
        <dbReference type="SAM" id="Coils"/>
    </source>
</evidence>
<reference evidence="3" key="1">
    <citation type="submission" date="2022-07" db="EMBL/GenBank/DDBJ databases">
        <title>Draft genome sequence of Zalerion maritima ATCC 34329, a (micro)plastics degrading marine fungus.</title>
        <authorList>
            <person name="Paco A."/>
            <person name="Goncalves M.F.M."/>
            <person name="Rocha-Santos T.A.P."/>
            <person name="Alves A."/>
        </authorList>
    </citation>
    <scope>NUCLEOTIDE SEQUENCE</scope>
    <source>
        <strain evidence="3">ATCC 34329</strain>
    </source>
</reference>
<feature type="region of interest" description="Disordered" evidence="2">
    <location>
        <begin position="1"/>
        <end position="38"/>
    </location>
</feature>
<comment type="caution">
    <text evidence="3">The sequence shown here is derived from an EMBL/GenBank/DDBJ whole genome shotgun (WGS) entry which is preliminary data.</text>
</comment>
<keyword evidence="4" id="KW-1185">Reference proteome</keyword>
<dbReference type="EMBL" id="JAKWBI020000181">
    <property type="protein sequence ID" value="KAJ2900037.1"/>
    <property type="molecule type" value="Genomic_DNA"/>
</dbReference>
<feature type="coiled-coil region" evidence="1">
    <location>
        <begin position="222"/>
        <end position="249"/>
    </location>
</feature>
<keyword evidence="1" id="KW-0175">Coiled coil</keyword>
<evidence type="ECO:0000313" key="4">
    <source>
        <dbReference type="Proteomes" id="UP001201980"/>
    </source>
</evidence>
<gene>
    <name evidence="3" type="ORF">MKZ38_002690</name>
</gene>
<accession>A0AAD5WSA8</accession>